<evidence type="ECO:0000256" key="1">
    <source>
        <dbReference type="ARBA" id="ARBA00004340"/>
    </source>
</evidence>
<dbReference type="CDD" id="cd17039">
    <property type="entry name" value="Ubl_ubiquitin_like"/>
    <property type="match status" value="1"/>
</dbReference>
<evidence type="ECO:0000256" key="3">
    <source>
        <dbReference type="ARBA" id="ARBA00022525"/>
    </source>
</evidence>
<accession>A0A1V9ZVM7</accession>
<comment type="caution">
    <text evidence="5">The sequence shown here is derived from an EMBL/GenBank/DDBJ whole genome shotgun (WGS) entry which is preliminary data.</text>
</comment>
<dbReference type="EMBL" id="JNBS01001247">
    <property type="protein sequence ID" value="OQS02092.1"/>
    <property type="molecule type" value="Genomic_DNA"/>
</dbReference>
<dbReference type="Pfam" id="PF20147">
    <property type="entry name" value="Crinkler"/>
    <property type="match status" value="1"/>
</dbReference>
<dbReference type="OrthoDB" id="77801at2759"/>
<protein>
    <recommendedName>
        <fullName evidence="4">Crinkler effector protein N-terminal domain-containing protein</fullName>
    </recommendedName>
</protein>
<dbReference type="Proteomes" id="UP000243217">
    <property type="component" value="Unassembled WGS sequence"/>
</dbReference>
<dbReference type="InterPro" id="IPR045379">
    <property type="entry name" value="Crinkler_N"/>
</dbReference>
<sequence>MLTLVCVVVGEGRPFSVKIEENETVGDLKNLIKVENNNTISCDAKDLELYRVDGLAQISKTQFDFNGAVIDDMPLKLLSYFNGPTTEMIEAFKLSSYPERIDFSSVGEFTYWWCYQSPAFVEESLLQIFCGRTPFQAWNLWNP</sequence>
<gene>
    <name evidence="5" type="ORF">THRCLA_21511</name>
</gene>
<evidence type="ECO:0000256" key="2">
    <source>
        <dbReference type="ARBA" id="ARBA00004613"/>
    </source>
</evidence>
<dbReference type="GO" id="GO:0005576">
    <property type="term" value="C:extracellular region"/>
    <property type="evidence" value="ECO:0007669"/>
    <property type="project" value="UniProtKB-SubCell"/>
</dbReference>
<evidence type="ECO:0000259" key="4">
    <source>
        <dbReference type="Pfam" id="PF20147"/>
    </source>
</evidence>
<evidence type="ECO:0000313" key="5">
    <source>
        <dbReference type="EMBL" id="OQS02092.1"/>
    </source>
</evidence>
<keyword evidence="6" id="KW-1185">Reference proteome</keyword>
<dbReference type="AlphaFoldDB" id="A0A1V9ZVM7"/>
<feature type="domain" description="Crinkler effector protein N-terminal" evidence="4">
    <location>
        <begin position="2"/>
        <end position="60"/>
    </location>
</feature>
<dbReference type="GO" id="GO:0043657">
    <property type="term" value="C:host cell"/>
    <property type="evidence" value="ECO:0007669"/>
    <property type="project" value="UniProtKB-SubCell"/>
</dbReference>
<comment type="subcellular location">
    <subcellularLocation>
        <location evidence="1">Host cell</location>
    </subcellularLocation>
    <subcellularLocation>
        <location evidence="2">Secreted</location>
    </subcellularLocation>
</comment>
<proteinExistence type="predicted"/>
<reference evidence="5 6" key="1">
    <citation type="journal article" date="2014" name="Genome Biol. Evol.">
        <title>The secreted proteins of Achlya hypogyna and Thraustotheca clavata identify the ancestral oomycete secretome and reveal gene acquisitions by horizontal gene transfer.</title>
        <authorList>
            <person name="Misner I."/>
            <person name="Blouin N."/>
            <person name="Leonard G."/>
            <person name="Richards T.A."/>
            <person name="Lane C.E."/>
        </authorList>
    </citation>
    <scope>NUCLEOTIDE SEQUENCE [LARGE SCALE GENOMIC DNA]</scope>
    <source>
        <strain evidence="5 6">ATCC 34112</strain>
    </source>
</reference>
<keyword evidence="3" id="KW-0964">Secreted</keyword>
<organism evidence="5 6">
    <name type="scientific">Thraustotheca clavata</name>
    <dbReference type="NCBI Taxonomy" id="74557"/>
    <lineage>
        <taxon>Eukaryota</taxon>
        <taxon>Sar</taxon>
        <taxon>Stramenopiles</taxon>
        <taxon>Oomycota</taxon>
        <taxon>Saprolegniomycetes</taxon>
        <taxon>Saprolegniales</taxon>
        <taxon>Achlyaceae</taxon>
        <taxon>Thraustotheca</taxon>
    </lineage>
</organism>
<evidence type="ECO:0000313" key="6">
    <source>
        <dbReference type="Proteomes" id="UP000243217"/>
    </source>
</evidence>
<name>A0A1V9ZVM7_9STRA</name>